<dbReference type="AlphaFoldDB" id="A0A1A9B212"/>
<proteinExistence type="predicted"/>
<sequence length="77" mass="8107">MGNRRTPEGMTRHTIYVSLAAAGALDDAVDRLHGDFSGMLPRHRILAELIAAAVAATPAVRQQLRAELLAALSDGSA</sequence>
<evidence type="ECO:0000313" key="2">
    <source>
        <dbReference type="EMBL" id="SBT63085.1"/>
    </source>
</evidence>
<evidence type="ECO:0000313" key="1">
    <source>
        <dbReference type="EMBL" id="SBT63064.1"/>
    </source>
</evidence>
<reference evidence="1" key="2">
    <citation type="submission" date="2016-06" db="EMBL/GenBank/DDBJ databases">
        <authorList>
            <person name="Kjaerup R.B."/>
            <person name="Dalgaard T.S."/>
            <person name="Juul-Madsen H.R."/>
        </authorList>
    </citation>
    <scope>NUCLEOTIDE SEQUENCE [LARGE SCALE GENOMIC DNA]</scope>
    <source>
        <strain evidence="1">DSM 45794</strain>
    </source>
</reference>
<organism evidence="1 3">
    <name type="scientific">Micromonospora sediminicola</name>
    <dbReference type="NCBI Taxonomy" id="946078"/>
    <lineage>
        <taxon>Bacteria</taxon>
        <taxon>Bacillati</taxon>
        <taxon>Actinomycetota</taxon>
        <taxon>Actinomycetes</taxon>
        <taxon>Micromonosporales</taxon>
        <taxon>Micromonosporaceae</taxon>
        <taxon>Micromonospora</taxon>
    </lineage>
</organism>
<accession>A0A1A9B212</accession>
<gene>
    <name evidence="1" type="ORF">GA0070622_0004</name>
    <name evidence="2" type="ORF">GA0070622_0025</name>
</gene>
<dbReference type="Proteomes" id="UP000199558">
    <property type="component" value="Unassembled WGS sequence"/>
</dbReference>
<reference evidence="3" key="1">
    <citation type="submission" date="2016-06" db="EMBL/GenBank/DDBJ databases">
        <authorList>
            <person name="Varghese N."/>
            <person name="Submissions Spin"/>
        </authorList>
    </citation>
    <scope>NUCLEOTIDE SEQUENCE [LARGE SCALE GENOMIC DNA]</scope>
    <source>
        <strain evidence="3">DSM 45794</strain>
    </source>
</reference>
<name>A0A1A9B212_9ACTN</name>
<dbReference type="EMBL" id="FLRH01000001">
    <property type="protein sequence ID" value="SBT63085.1"/>
    <property type="molecule type" value="Genomic_DNA"/>
</dbReference>
<keyword evidence="3" id="KW-1185">Reference proteome</keyword>
<evidence type="ECO:0000313" key="3">
    <source>
        <dbReference type="Proteomes" id="UP000199558"/>
    </source>
</evidence>
<dbReference type="EMBL" id="FLRH01000001">
    <property type="protein sequence ID" value="SBT63064.1"/>
    <property type="molecule type" value="Genomic_DNA"/>
</dbReference>
<protein>
    <submittedName>
        <fullName evidence="1">Uncharacterized protein</fullName>
    </submittedName>
</protein>